<accession>A0A443ILY6</accession>
<evidence type="ECO:0008006" key="3">
    <source>
        <dbReference type="Google" id="ProtNLM"/>
    </source>
</evidence>
<dbReference type="AlphaFoldDB" id="A0A443ILY6"/>
<protein>
    <recommendedName>
        <fullName evidence="3">DnaA N-terminal domain-containing protein</fullName>
    </recommendedName>
</protein>
<dbReference type="Proteomes" id="UP000285710">
    <property type="component" value="Unassembled WGS sequence"/>
</dbReference>
<evidence type="ECO:0000313" key="1">
    <source>
        <dbReference type="EMBL" id="RWR06109.1"/>
    </source>
</evidence>
<gene>
    <name evidence="1" type="ORF">D2T33_18980</name>
</gene>
<dbReference type="RefSeq" id="WP_128270836.1">
    <property type="nucleotide sequence ID" value="NZ_SAUW01000031.1"/>
</dbReference>
<reference evidence="1 2" key="1">
    <citation type="submission" date="2019-01" db="EMBL/GenBank/DDBJ databases">
        <title>Sinorhodobacter populi sp. nov. isolated from the symptomatic bark tissue of Populus euramericana canker.</title>
        <authorList>
            <person name="Xu G."/>
        </authorList>
    </citation>
    <scope>NUCLEOTIDE SEQUENCE [LARGE SCALE GENOMIC DNA]</scope>
    <source>
        <strain evidence="1 2">2D-5</strain>
    </source>
</reference>
<reference evidence="1 2" key="2">
    <citation type="submission" date="2019-01" db="EMBL/GenBank/DDBJ databases">
        <authorList>
            <person name="Li Y."/>
        </authorList>
    </citation>
    <scope>NUCLEOTIDE SEQUENCE [LARGE SCALE GENOMIC DNA]</scope>
    <source>
        <strain evidence="1 2">2D-5</strain>
    </source>
</reference>
<sequence length="220" mass="24328">MKKAVGRGGGTRKYDLLTVLAVHALARDKGFQRQALRLISLVTARYNWQNDLLSIGQEEIARLWSVDVRTVKREMAAFRERGWLVEKRPAARGRVAQYGLAIAKILEDTRADWIRVGPDLDVRLRTEEAPEPAASTVIPFPGAALPSGESLWGQVSRRLLAEDASIHRVWFAALEPVDEAGELVLRAPSGFHAAYVQTHLIGRIAAALAIVAPEMPLRIL</sequence>
<evidence type="ECO:0000313" key="2">
    <source>
        <dbReference type="Proteomes" id="UP000285710"/>
    </source>
</evidence>
<name>A0A443ILY6_9RHOB</name>
<dbReference type="EMBL" id="SAUW01000031">
    <property type="protein sequence ID" value="RWR06109.1"/>
    <property type="molecule type" value="Genomic_DNA"/>
</dbReference>
<comment type="caution">
    <text evidence="1">The sequence shown here is derived from an EMBL/GenBank/DDBJ whole genome shotgun (WGS) entry which is preliminary data.</text>
</comment>
<proteinExistence type="predicted"/>
<keyword evidence="2" id="KW-1185">Reference proteome</keyword>
<organism evidence="1 2">
    <name type="scientific">Paenirhodobacter populi</name>
    <dbReference type="NCBI Taxonomy" id="2306993"/>
    <lineage>
        <taxon>Bacteria</taxon>
        <taxon>Pseudomonadati</taxon>
        <taxon>Pseudomonadota</taxon>
        <taxon>Alphaproteobacteria</taxon>
        <taxon>Rhodobacterales</taxon>
        <taxon>Rhodobacter group</taxon>
        <taxon>Paenirhodobacter</taxon>
    </lineage>
</organism>